<evidence type="ECO:0000313" key="8">
    <source>
        <dbReference type="Proteomes" id="UP000567099"/>
    </source>
</evidence>
<evidence type="ECO:0000313" key="6">
    <source>
        <dbReference type="EMBL" id="MBB6497144.1"/>
    </source>
</evidence>
<comment type="pathway">
    <text evidence="1">Cofactor biosynthesis; adenosylcobalamin biosynthesis.</text>
</comment>
<gene>
    <name evidence="4" type="primary">cobK</name>
    <name evidence="5" type="ORF">HNP94_001218</name>
    <name evidence="6" type="ORF">HNP96_001185</name>
    <name evidence="4" type="ORF">MMJJ_03850</name>
</gene>
<evidence type="ECO:0000313" key="7">
    <source>
        <dbReference type="Proteomes" id="UP000239462"/>
    </source>
</evidence>
<dbReference type="EMBL" id="CP026606">
    <property type="protein sequence ID" value="AVB75802.1"/>
    <property type="molecule type" value="Genomic_DNA"/>
</dbReference>
<dbReference type="Pfam" id="PF02571">
    <property type="entry name" value="CbiJ"/>
    <property type="match status" value="1"/>
</dbReference>
<dbReference type="RefSeq" id="WP_104837433.1">
    <property type="nucleotide sequence ID" value="NZ_CP026606.1"/>
</dbReference>
<dbReference type="Proteomes" id="UP000567099">
    <property type="component" value="Unassembled WGS sequence"/>
</dbReference>
<dbReference type="EMBL" id="JACDUO010000001">
    <property type="protein sequence ID" value="MBA2864218.1"/>
    <property type="molecule type" value="Genomic_DNA"/>
</dbReference>
<keyword evidence="2" id="KW-0169">Cobalamin biosynthesis</keyword>
<dbReference type="EC" id="1.3.1.54" evidence="4 5"/>
<dbReference type="AlphaFoldDB" id="A0A2L1C8U4"/>
<reference evidence="7" key="1">
    <citation type="journal article" date="2018" name="Genome Announc.">
        <title>Complete Genome Sequence of the Methanococcus maripaludis Type Strain JJ (DSM 2067), a Model for Selenoprotein Synthesis in Archaea.</title>
        <authorList>
            <person name="Poehlein A."/>
            <person name="Heym D."/>
            <person name="Quitzke V."/>
            <person name="Fersch J."/>
            <person name="Daniel R."/>
            <person name="Rother M."/>
        </authorList>
    </citation>
    <scope>NUCLEOTIDE SEQUENCE [LARGE SCALE GENOMIC DNA]</scope>
    <source>
        <strain evidence="7">DSM 2067</strain>
    </source>
</reference>
<evidence type="ECO:0000313" key="9">
    <source>
        <dbReference type="Proteomes" id="UP000590564"/>
    </source>
</evidence>
<keyword evidence="3 4" id="KW-0560">Oxidoreductase</keyword>
<dbReference type="Proteomes" id="UP000590564">
    <property type="component" value="Unassembled WGS sequence"/>
</dbReference>
<evidence type="ECO:0000256" key="3">
    <source>
        <dbReference type="ARBA" id="ARBA00023002"/>
    </source>
</evidence>
<proteinExistence type="predicted"/>
<dbReference type="UniPathway" id="UPA00148"/>
<dbReference type="KEGG" id="mmad:MMJJ_03850"/>
<dbReference type="EMBL" id="JACHED010000002">
    <property type="protein sequence ID" value="MBB6497144.1"/>
    <property type="molecule type" value="Genomic_DNA"/>
</dbReference>
<evidence type="ECO:0000256" key="1">
    <source>
        <dbReference type="ARBA" id="ARBA00004953"/>
    </source>
</evidence>
<dbReference type="KEGG" id="ag:AAK94917"/>
<protein>
    <submittedName>
        <fullName evidence="4 5">Precorrin-6A reductase</fullName>
        <ecNumber evidence="5">1.3.1.106</ecNumber>
        <ecNumber evidence="4 5">1.3.1.54</ecNumber>
    </submittedName>
</protein>
<sequence>MNIWIRGGTSDANNISKEIKRNFKDSFLILTTTTDFGGKIAENFADLVISEKMTYDNLKKTLLDKKIDVFIDATHPFATHASETGIKISKELNIPYIRYERPSEKFKNAFYVENYEEAAKLALKISKKNIFYMSGIKNLKNVSEIIPIEKLIVRILPTSVPEALKILPSKNIVAMQGVFSENLNKELIIDYNCDVIITKDSGKSGGLYEKVSGATLAGAKPIIIKRPEINYPLKFEKIVEIVNYLKNV</sequence>
<evidence type="ECO:0000313" key="4">
    <source>
        <dbReference type="EMBL" id="AVB75802.1"/>
    </source>
</evidence>
<evidence type="ECO:0000256" key="2">
    <source>
        <dbReference type="ARBA" id="ARBA00022573"/>
    </source>
</evidence>
<organism evidence="4 7">
    <name type="scientific">Methanococcus maripaludis</name>
    <name type="common">Methanococcus deltae</name>
    <dbReference type="NCBI Taxonomy" id="39152"/>
    <lineage>
        <taxon>Archaea</taxon>
        <taxon>Methanobacteriati</taxon>
        <taxon>Methanobacteriota</taxon>
        <taxon>Methanomada group</taxon>
        <taxon>Methanococci</taxon>
        <taxon>Methanococcales</taxon>
        <taxon>Methanococcaceae</taxon>
        <taxon>Methanococcus</taxon>
    </lineage>
</organism>
<dbReference type="GO" id="GO:0016994">
    <property type="term" value="F:precorrin-6A reductase activity"/>
    <property type="evidence" value="ECO:0007669"/>
    <property type="project" value="UniProtKB-EC"/>
</dbReference>
<accession>A0A2L1C8U4</accession>
<dbReference type="EC" id="1.3.1.106" evidence="5"/>
<dbReference type="PROSITE" id="PS51014">
    <property type="entry name" value="COBK_CBIJ"/>
    <property type="match status" value="1"/>
</dbReference>
<dbReference type="NCBIfam" id="TIGR00715">
    <property type="entry name" value="precor6x_red"/>
    <property type="match status" value="1"/>
</dbReference>
<dbReference type="GeneID" id="36101478"/>
<name>A0A2L1C8U4_METMI</name>
<reference evidence="4" key="2">
    <citation type="submission" date="2018-02" db="EMBL/GenBank/DDBJ databases">
        <title>Complete genome sequence of the Methanococcus maripaludis type strain JJ (DSM 2067), a model for selenoprotein synthesis in Archaea.</title>
        <authorList>
            <person name="Poehlein A."/>
            <person name="Heym D."/>
            <person name="Quitzke V."/>
            <person name="Fersch J."/>
            <person name="Daniel R."/>
            <person name="Rother M."/>
        </authorList>
    </citation>
    <scope>NUCLEOTIDE SEQUENCE [LARGE SCALE GENOMIC DNA]</scope>
    <source>
        <strain evidence="4">DSM 2067</strain>
    </source>
</reference>
<dbReference type="PANTHER" id="PTHR36925">
    <property type="entry name" value="COBALT-PRECORRIN-6A REDUCTASE"/>
    <property type="match status" value="1"/>
</dbReference>
<dbReference type="SMR" id="A0A2L1C8U4"/>
<reference evidence="5 8" key="3">
    <citation type="submission" date="2020-07" db="EMBL/GenBank/DDBJ databases">
        <title>Genomic Encyclopedia of Type Strains, Phase IV (KMG-V): Genome sequencing to study the core and pangenomes of soil and plant-associated prokaryotes.</title>
        <authorList>
            <person name="Whitman W."/>
        </authorList>
    </citation>
    <scope>NUCLEOTIDE SEQUENCE [LARGE SCALE GENOMIC DNA]</scope>
    <source>
        <strain evidence="5 8">C13</strain>
        <strain evidence="6 9">D1</strain>
    </source>
</reference>
<dbReference type="InterPro" id="IPR003723">
    <property type="entry name" value="Precorrin-6x_reduct"/>
</dbReference>
<dbReference type="Proteomes" id="UP000239462">
    <property type="component" value="Chromosome"/>
</dbReference>
<dbReference type="GO" id="GO:0009236">
    <property type="term" value="P:cobalamin biosynthetic process"/>
    <property type="evidence" value="ECO:0007669"/>
    <property type="project" value="UniProtKB-UniPathway"/>
</dbReference>
<evidence type="ECO:0000313" key="5">
    <source>
        <dbReference type="EMBL" id="MBA2864218.1"/>
    </source>
</evidence>
<dbReference type="PANTHER" id="PTHR36925:SF1">
    <property type="entry name" value="COBALT-PRECORRIN-6A REDUCTASE"/>
    <property type="match status" value="1"/>
</dbReference>